<keyword evidence="10" id="KW-0472">Membrane</keyword>
<feature type="compositionally biased region" description="Low complexity" evidence="9">
    <location>
        <begin position="60"/>
        <end position="70"/>
    </location>
</feature>
<evidence type="ECO:0000256" key="7">
    <source>
        <dbReference type="ARBA" id="ARBA00023316"/>
    </source>
</evidence>
<evidence type="ECO:0000256" key="3">
    <source>
        <dbReference type="ARBA" id="ARBA00012780"/>
    </source>
</evidence>
<proteinExistence type="inferred from homology"/>
<keyword evidence="6" id="KW-0326">Glycosidase</keyword>
<keyword evidence="13" id="KW-1185">Reference proteome</keyword>
<dbReference type="GO" id="GO:0000272">
    <property type="term" value="P:polysaccharide catabolic process"/>
    <property type="evidence" value="ECO:0007669"/>
    <property type="project" value="UniProtKB-KW"/>
</dbReference>
<accession>A0A402DRU0</accession>
<dbReference type="PANTHER" id="PTHR31983">
    <property type="entry name" value="ENDO-1,3(4)-BETA-GLUCANASE 1"/>
    <property type="match status" value="1"/>
</dbReference>
<keyword evidence="5" id="KW-0119">Carbohydrate metabolism</keyword>
<evidence type="ECO:0000256" key="1">
    <source>
        <dbReference type="ARBA" id="ARBA00000382"/>
    </source>
</evidence>
<dbReference type="PROSITE" id="PS52008">
    <property type="entry name" value="GH81"/>
    <property type="match status" value="1"/>
</dbReference>
<keyword evidence="4" id="KW-0378">Hydrolase</keyword>
<dbReference type="EC" id="3.2.1.39" evidence="3"/>
<protein>
    <recommendedName>
        <fullName evidence="3">glucan endo-1,3-beta-D-glucosidase</fullName>
        <ecNumber evidence="3">3.2.1.39</ecNumber>
    </recommendedName>
</protein>
<dbReference type="Pfam" id="PF17652">
    <property type="entry name" value="Glyco_hydro81C"/>
    <property type="match status" value="1"/>
</dbReference>
<dbReference type="GO" id="GO:0042973">
    <property type="term" value="F:glucan endo-1,3-beta-D-glucosidase activity"/>
    <property type="evidence" value="ECO:0007669"/>
    <property type="project" value="UniProtKB-EC"/>
</dbReference>
<dbReference type="OrthoDB" id="5480482at2"/>
<dbReference type="PANTHER" id="PTHR31983:SF0">
    <property type="entry name" value="GLUCAN ENDO-1,3-BETA-D-GLUCOSIDASE 2"/>
    <property type="match status" value="1"/>
</dbReference>
<evidence type="ECO:0000259" key="11">
    <source>
        <dbReference type="Pfam" id="PF17652"/>
    </source>
</evidence>
<reference evidence="12 13" key="1">
    <citation type="submission" date="2019-01" db="EMBL/GenBank/DDBJ databases">
        <title>Draft genome sequence of Cellulomonas takizawaensis strain TKZ-21.</title>
        <authorList>
            <person name="Yamamura H."/>
            <person name="Hayashi T."/>
            <person name="Hamada M."/>
            <person name="Serisawa Y."/>
            <person name="Matsuyama K."/>
            <person name="Nakagawa Y."/>
            <person name="Otoguro M."/>
            <person name="Yanagida F."/>
            <person name="Hayakawa M."/>
        </authorList>
    </citation>
    <scope>NUCLEOTIDE SEQUENCE [LARGE SCALE GENOMIC DNA]</scope>
    <source>
        <strain evidence="12 13">NBRC12680</strain>
    </source>
</reference>
<dbReference type="InterPro" id="IPR040720">
    <property type="entry name" value="GH81_C"/>
</dbReference>
<dbReference type="Proteomes" id="UP000289954">
    <property type="component" value="Unassembled WGS sequence"/>
</dbReference>
<keyword evidence="7" id="KW-0961">Cell wall biogenesis/degradation</keyword>
<dbReference type="GO" id="GO:0052861">
    <property type="term" value="F:endo-1,3(4)-beta-glucanase activity"/>
    <property type="evidence" value="ECO:0007669"/>
    <property type="project" value="InterPro"/>
</dbReference>
<comment type="caution">
    <text evidence="12">The sequence shown here is derived from an EMBL/GenBank/DDBJ whole genome shotgun (WGS) entry which is preliminary data.</text>
</comment>
<evidence type="ECO:0000256" key="9">
    <source>
        <dbReference type="SAM" id="MobiDB-lite"/>
    </source>
</evidence>
<dbReference type="EMBL" id="BIMR01000138">
    <property type="protein sequence ID" value="GCE76837.1"/>
    <property type="molecule type" value="Genomic_DNA"/>
</dbReference>
<feature type="transmembrane region" description="Helical" evidence="10">
    <location>
        <begin position="25"/>
        <end position="47"/>
    </location>
</feature>
<evidence type="ECO:0000256" key="6">
    <source>
        <dbReference type="ARBA" id="ARBA00023295"/>
    </source>
</evidence>
<evidence type="ECO:0000256" key="4">
    <source>
        <dbReference type="ARBA" id="ARBA00022801"/>
    </source>
</evidence>
<comment type="similarity">
    <text evidence="2">Belongs to the glycosyl hydrolase 81 family.</text>
</comment>
<sequence>MTAPTTQHLPIPAAGKPAAPRHRRVVVVVAAVAAVVVAVGVVVAVLAPRGSSAQGGGPGSAPEAPVVGPPDARVPDADTAALTAGVEQASVAKIDPVRLADGLVPPTNRWYSGLVFGDEPQPVFAQPVSFRLTDAGFTLGLPEPVTSDKAIVGPHVPAVTVDAGAASAQVSAADPVSVTVDLLDASGAVLGKVVLAEGSPLVSLTAVADLTVQTSAQGGSFASAADDGPATVTVGTTEWALVGPAGSDPGRTTLAAGQSVTWYPVPQDADADAAATLAAAAADPVTGVDVTYGVDDEIARTTLTYNTAGGSPSAYVLLPHHRTGTQPDREGCGLGTYPSVYGSLELCAGSHLTSFAPTVPATGGLDLDGVPDTQRTAIVEALTADVAATEAFPSDTYFGGKALFRAASLVTLGEQVGADDVVADLRTRTTDALREWTQPDGCAQRDARCFVYDAAARSAIGLTPSFGSDELNDHHFHYGYLLAAAGLLAQGDEALAADLAPVMDLLGADIASPTATAELPQLRAFDPYFGHSWASGTSPFADGNNQESSSEAVNAWNGLGLWAQASGQDDLQTQAAWLASTEAAAARAYWTAPDLDDPVLDGFGHEVLSLNWGAKRDYATWFSPEPSAILGIQLIPMGPVQRSLATGVDPERIRAAVEESGFTGPLADYVVTYSALAGPDDAAAAWETAVGLSEDAIDDGTSRASMLAFIAAAQAHPPTS</sequence>
<evidence type="ECO:0000256" key="2">
    <source>
        <dbReference type="ARBA" id="ARBA00010730"/>
    </source>
</evidence>
<keyword evidence="8" id="KW-0624">Polysaccharide degradation</keyword>
<evidence type="ECO:0000313" key="13">
    <source>
        <dbReference type="Proteomes" id="UP000289954"/>
    </source>
</evidence>
<evidence type="ECO:0000256" key="5">
    <source>
        <dbReference type="ARBA" id="ARBA00023277"/>
    </source>
</evidence>
<organism evidence="12 13">
    <name type="scientific">Cellulomonas biazotea</name>
    <dbReference type="NCBI Taxonomy" id="1709"/>
    <lineage>
        <taxon>Bacteria</taxon>
        <taxon>Bacillati</taxon>
        <taxon>Actinomycetota</taxon>
        <taxon>Actinomycetes</taxon>
        <taxon>Micrococcales</taxon>
        <taxon>Cellulomonadaceae</taxon>
        <taxon>Cellulomonas</taxon>
    </lineage>
</organism>
<evidence type="ECO:0000256" key="10">
    <source>
        <dbReference type="SAM" id="Phobius"/>
    </source>
</evidence>
<evidence type="ECO:0000313" key="12">
    <source>
        <dbReference type="EMBL" id="GCE76837.1"/>
    </source>
</evidence>
<comment type="catalytic activity">
    <reaction evidence="1">
        <text>Hydrolysis of (1-&gt;3)-beta-D-glucosidic linkages in (1-&gt;3)-beta-D-glucans.</text>
        <dbReference type="EC" id="3.2.1.39"/>
    </reaction>
</comment>
<keyword evidence="10" id="KW-0812">Transmembrane</keyword>
<feature type="region of interest" description="Disordered" evidence="9">
    <location>
        <begin position="51"/>
        <end position="76"/>
    </location>
</feature>
<dbReference type="GO" id="GO:0071555">
    <property type="term" value="P:cell wall organization"/>
    <property type="evidence" value="ECO:0007669"/>
    <property type="project" value="UniProtKB-KW"/>
</dbReference>
<keyword evidence="10" id="KW-1133">Transmembrane helix</keyword>
<dbReference type="Gene3D" id="2.70.98.30">
    <property type="entry name" value="Golgi alpha-mannosidase II, domain 4"/>
    <property type="match status" value="1"/>
</dbReference>
<dbReference type="InterPro" id="IPR005200">
    <property type="entry name" value="Endo-beta-glucanase"/>
</dbReference>
<gene>
    <name evidence="12" type="ORF">CBZ_18930</name>
</gene>
<dbReference type="RefSeq" id="WP_130781442.1">
    <property type="nucleotide sequence ID" value="NZ_BIMR01000138.1"/>
</dbReference>
<dbReference type="AlphaFoldDB" id="A0A402DRU0"/>
<feature type="domain" description="Glycosyl hydrolase family 81 C-terminal" evidence="11">
    <location>
        <begin position="374"/>
        <end position="646"/>
    </location>
</feature>
<name>A0A402DRU0_9CELL</name>
<evidence type="ECO:0000256" key="8">
    <source>
        <dbReference type="ARBA" id="ARBA00023326"/>
    </source>
</evidence>